<dbReference type="EMBL" id="JBHSZI010000001">
    <property type="protein sequence ID" value="MFC7056893.1"/>
    <property type="molecule type" value="Genomic_DNA"/>
</dbReference>
<evidence type="ECO:0000313" key="1">
    <source>
        <dbReference type="EMBL" id="MFC7056893.1"/>
    </source>
</evidence>
<accession>A0ABD5VU59</accession>
<dbReference type="AlphaFoldDB" id="A0ABD5VU59"/>
<sequence length="157" mass="17218">MGVVEQSQETVEEYLSALEQSHQSFPVNQTTVAVSVDEYQRERERADAGSVDSYVKVENEEGQVLHLDEGDLVLPSARTSEGNIERVTADAVEESTGIVPRIEDIEQATILGIHDTDSDHETVFRLAVVFKASHQSGSPTSDVVWHSSAELPEIVTP</sequence>
<reference evidence="1 2" key="1">
    <citation type="journal article" date="2019" name="Int. J. Syst. Evol. Microbiol.">
        <title>The Global Catalogue of Microorganisms (GCM) 10K type strain sequencing project: providing services to taxonomists for standard genome sequencing and annotation.</title>
        <authorList>
            <consortium name="The Broad Institute Genomics Platform"/>
            <consortium name="The Broad Institute Genome Sequencing Center for Infectious Disease"/>
            <person name="Wu L."/>
            <person name="Ma J."/>
        </authorList>
    </citation>
    <scope>NUCLEOTIDE SEQUENCE [LARGE SCALE GENOMIC DNA]</scope>
    <source>
        <strain evidence="1 2">JCM 30072</strain>
    </source>
</reference>
<gene>
    <name evidence="1" type="ORF">ACFQQG_00245</name>
</gene>
<dbReference type="Proteomes" id="UP001596445">
    <property type="component" value="Unassembled WGS sequence"/>
</dbReference>
<protein>
    <submittedName>
        <fullName evidence="1">Uncharacterized protein</fullName>
    </submittedName>
</protein>
<proteinExistence type="predicted"/>
<dbReference type="RefSeq" id="WP_267162598.1">
    <property type="nucleotide sequence ID" value="NZ_CP112972.1"/>
</dbReference>
<comment type="caution">
    <text evidence="1">The sequence shown here is derived from an EMBL/GenBank/DDBJ whole genome shotgun (WGS) entry which is preliminary data.</text>
</comment>
<organism evidence="1 2">
    <name type="scientific">Halovenus salina</name>
    <dbReference type="NCBI Taxonomy" id="1510225"/>
    <lineage>
        <taxon>Archaea</taxon>
        <taxon>Methanobacteriati</taxon>
        <taxon>Methanobacteriota</taxon>
        <taxon>Stenosarchaea group</taxon>
        <taxon>Halobacteria</taxon>
        <taxon>Halobacteriales</taxon>
        <taxon>Haloarculaceae</taxon>
        <taxon>Halovenus</taxon>
    </lineage>
</organism>
<keyword evidence="2" id="KW-1185">Reference proteome</keyword>
<name>A0ABD5VU59_9EURY</name>
<evidence type="ECO:0000313" key="2">
    <source>
        <dbReference type="Proteomes" id="UP001596445"/>
    </source>
</evidence>
<dbReference type="GeneID" id="76628677"/>